<gene>
    <name evidence="12 14" type="primary">tmk</name>
    <name evidence="14" type="ORF">HUV48_02165</name>
</gene>
<dbReference type="Pfam" id="PF02223">
    <property type="entry name" value="Thymidylate_kin"/>
    <property type="match status" value="1"/>
</dbReference>
<dbReference type="GO" id="GO:0006233">
    <property type="term" value="P:dTDP biosynthetic process"/>
    <property type="evidence" value="ECO:0007669"/>
    <property type="project" value="InterPro"/>
</dbReference>
<organism evidence="14 15">
    <name type="scientific">Qipengyuania atrilutea</name>
    <dbReference type="NCBI Taxonomy" id="2744473"/>
    <lineage>
        <taxon>Bacteria</taxon>
        <taxon>Pseudomonadati</taxon>
        <taxon>Pseudomonadota</taxon>
        <taxon>Alphaproteobacteria</taxon>
        <taxon>Sphingomonadales</taxon>
        <taxon>Erythrobacteraceae</taxon>
        <taxon>Qipengyuania</taxon>
    </lineage>
</organism>
<evidence type="ECO:0000256" key="8">
    <source>
        <dbReference type="ARBA" id="ARBA00022840"/>
    </source>
</evidence>
<dbReference type="Gene3D" id="3.40.50.300">
    <property type="entry name" value="P-loop containing nucleotide triphosphate hydrolases"/>
    <property type="match status" value="1"/>
</dbReference>
<evidence type="ECO:0000259" key="13">
    <source>
        <dbReference type="Pfam" id="PF02223"/>
    </source>
</evidence>
<dbReference type="GO" id="GO:0004798">
    <property type="term" value="F:dTMP kinase activity"/>
    <property type="evidence" value="ECO:0007669"/>
    <property type="project" value="UniProtKB-UniRule"/>
</dbReference>
<evidence type="ECO:0000256" key="7">
    <source>
        <dbReference type="ARBA" id="ARBA00022777"/>
    </source>
</evidence>
<evidence type="ECO:0000313" key="14">
    <source>
        <dbReference type="EMBL" id="NVD43821.1"/>
    </source>
</evidence>
<dbReference type="PROSITE" id="PS01331">
    <property type="entry name" value="THYMIDYLATE_KINASE"/>
    <property type="match status" value="1"/>
</dbReference>
<proteinExistence type="inferred from homology"/>
<evidence type="ECO:0000256" key="3">
    <source>
        <dbReference type="ARBA" id="ARBA00017144"/>
    </source>
</evidence>
<dbReference type="InterPro" id="IPR027417">
    <property type="entry name" value="P-loop_NTPase"/>
</dbReference>
<evidence type="ECO:0000256" key="5">
    <source>
        <dbReference type="ARBA" id="ARBA00022727"/>
    </source>
</evidence>
<feature type="binding site" evidence="12">
    <location>
        <begin position="11"/>
        <end position="18"/>
    </location>
    <ligand>
        <name>ATP</name>
        <dbReference type="ChEBI" id="CHEBI:30616"/>
    </ligand>
</feature>
<dbReference type="AlphaFoldDB" id="A0A850GWB3"/>
<comment type="similarity">
    <text evidence="1 12">Belongs to the thymidylate kinase family.</text>
</comment>
<accession>A0A850GWB3</accession>
<evidence type="ECO:0000256" key="11">
    <source>
        <dbReference type="ARBA" id="ARBA00057735"/>
    </source>
</evidence>
<dbReference type="NCBIfam" id="TIGR00041">
    <property type="entry name" value="DTMP_kinase"/>
    <property type="match status" value="1"/>
</dbReference>
<comment type="caution">
    <text evidence="14">The sequence shown here is derived from an EMBL/GenBank/DDBJ whole genome shotgun (WGS) entry which is preliminary data.</text>
</comment>
<comment type="catalytic activity">
    <reaction evidence="10 12">
        <text>dTMP + ATP = dTDP + ADP</text>
        <dbReference type="Rhea" id="RHEA:13517"/>
        <dbReference type="ChEBI" id="CHEBI:30616"/>
        <dbReference type="ChEBI" id="CHEBI:58369"/>
        <dbReference type="ChEBI" id="CHEBI:63528"/>
        <dbReference type="ChEBI" id="CHEBI:456216"/>
        <dbReference type="EC" id="2.7.4.9"/>
    </reaction>
</comment>
<keyword evidence="15" id="KW-1185">Reference proteome</keyword>
<keyword evidence="8 12" id="KW-0067">ATP-binding</keyword>
<keyword evidence="7 12" id="KW-0418">Kinase</keyword>
<dbReference type="InterPro" id="IPR039430">
    <property type="entry name" value="Thymidylate_kin-like_dom"/>
</dbReference>
<name>A0A850GWB3_9SPHN</name>
<evidence type="ECO:0000256" key="10">
    <source>
        <dbReference type="ARBA" id="ARBA00048743"/>
    </source>
</evidence>
<evidence type="ECO:0000313" key="15">
    <source>
        <dbReference type="Proteomes" id="UP000561438"/>
    </source>
</evidence>
<dbReference type="InterPro" id="IPR018094">
    <property type="entry name" value="Thymidylate_kinase"/>
</dbReference>
<sequence length="212" mass="22520">MTRGKFIAFEGGEGCGKSTQAKMLAAWLDRNGKEVILTREPGGTPRAEAIRSLLLDPPEGSWLPEAEALLFAAARSDHVGQLILPALERGTWVVCDRFVDSSRAYQGYAGKLGDEAINQLHEFGSAGLLPDLTLLLEVDAASAASRATARDRGKADAIGGRDDAYHAGVAAGFKAITQRDPERFRTIDGSGSPDEVHDRIVAAVAPLTKGTH</sequence>
<dbReference type="GO" id="GO:0006227">
    <property type="term" value="P:dUDP biosynthetic process"/>
    <property type="evidence" value="ECO:0007669"/>
    <property type="project" value="TreeGrafter"/>
</dbReference>
<dbReference type="GO" id="GO:0005524">
    <property type="term" value="F:ATP binding"/>
    <property type="evidence" value="ECO:0007669"/>
    <property type="project" value="UniProtKB-UniRule"/>
</dbReference>
<dbReference type="GO" id="GO:0006235">
    <property type="term" value="P:dTTP biosynthetic process"/>
    <property type="evidence" value="ECO:0007669"/>
    <property type="project" value="UniProtKB-UniRule"/>
</dbReference>
<keyword evidence="6 12" id="KW-0547">Nucleotide-binding</keyword>
<evidence type="ECO:0000256" key="4">
    <source>
        <dbReference type="ARBA" id="ARBA00022679"/>
    </source>
</evidence>
<protein>
    <recommendedName>
        <fullName evidence="3 12">Thymidylate kinase</fullName>
        <ecNumber evidence="2 12">2.7.4.9</ecNumber>
    </recommendedName>
    <alternativeName>
        <fullName evidence="9 12">dTMP kinase</fullName>
    </alternativeName>
</protein>
<dbReference type="Proteomes" id="UP000561438">
    <property type="component" value="Unassembled WGS sequence"/>
</dbReference>
<evidence type="ECO:0000256" key="2">
    <source>
        <dbReference type="ARBA" id="ARBA00012980"/>
    </source>
</evidence>
<dbReference type="GO" id="GO:0005829">
    <property type="term" value="C:cytosol"/>
    <property type="evidence" value="ECO:0007669"/>
    <property type="project" value="TreeGrafter"/>
</dbReference>
<feature type="domain" description="Thymidylate kinase-like" evidence="13">
    <location>
        <begin position="9"/>
        <end position="200"/>
    </location>
</feature>
<dbReference type="SUPFAM" id="SSF52540">
    <property type="entry name" value="P-loop containing nucleoside triphosphate hydrolases"/>
    <property type="match status" value="1"/>
</dbReference>
<dbReference type="RefSeq" id="WP_176266671.1">
    <property type="nucleotide sequence ID" value="NZ_JABWGV010000001.1"/>
</dbReference>
<dbReference type="EMBL" id="JABWGV010000001">
    <property type="protein sequence ID" value="NVD43821.1"/>
    <property type="molecule type" value="Genomic_DNA"/>
</dbReference>
<dbReference type="EC" id="2.7.4.9" evidence="2 12"/>
<dbReference type="PANTHER" id="PTHR10344:SF4">
    <property type="entry name" value="UMP-CMP KINASE 2, MITOCHONDRIAL"/>
    <property type="match status" value="1"/>
</dbReference>
<dbReference type="CDD" id="cd01672">
    <property type="entry name" value="TMPK"/>
    <property type="match status" value="1"/>
</dbReference>
<evidence type="ECO:0000256" key="12">
    <source>
        <dbReference type="HAMAP-Rule" id="MF_00165"/>
    </source>
</evidence>
<dbReference type="InterPro" id="IPR018095">
    <property type="entry name" value="Thymidylate_kin_CS"/>
</dbReference>
<dbReference type="FunFam" id="3.40.50.300:FF:000225">
    <property type="entry name" value="Thymidylate kinase"/>
    <property type="match status" value="1"/>
</dbReference>
<reference evidence="14 15" key="1">
    <citation type="submission" date="2020-06" db="EMBL/GenBank/DDBJ databases">
        <title>Altererythrobacter sp. HHU K3-1.</title>
        <authorList>
            <person name="Zhang D."/>
            <person name="Xue H."/>
        </authorList>
    </citation>
    <scope>NUCLEOTIDE SEQUENCE [LARGE SCALE GENOMIC DNA]</scope>
    <source>
        <strain evidence="14 15">HHU K3-1</strain>
    </source>
</reference>
<dbReference type="HAMAP" id="MF_00165">
    <property type="entry name" value="Thymidylate_kinase"/>
    <property type="match status" value="1"/>
</dbReference>
<evidence type="ECO:0000256" key="9">
    <source>
        <dbReference type="ARBA" id="ARBA00029962"/>
    </source>
</evidence>
<comment type="function">
    <text evidence="11 12">Phosphorylation of dTMP to form dTDP in both de novo and salvage pathways of dTTP synthesis.</text>
</comment>
<keyword evidence="5 12" id="KW-0545">Nucleotide biosynthesis</keyword>
<dbReference type="PANTHER" id="PTHR10344">
    <property type="entry name" value="THYMIDYLATE KINASE"/>
    <property type="match status" value="1"/>
</dbReference>
<evidence type="ECO:0000256" key="1">
    <source>
        <dbReference type="ARBA" id="ARBA00009776"/>
    </source>
</evidence>
<keyword evidence="4 12" id="KW-0808">Transferase</keyword>
<evidence type="ECO:0000256" key="6">
    <source>
        <dbReference type="ARBA" id="ARBA00022741"/>
    </source>
</evidence>